<keyword evidence="2" id="KW-1185">Reference proteome</keyword>
<sequence length="227" mass="24871">MTAIRPPEFAPRLEYAALLLAADRFVLADTFPFSRQGGHNRTRIRTGQGRQWLTVPRRHAGLGQPLAEVEVVDDGWRRRYAHALRAAYGLAPFYEHVAPEWEAVLATPGSLADVAAASVAFTARWLKAPVEIGRASELPNAPDSLRGVAEAAEVDTLLTLPESAESDRQSVPAGVRVRVLRFEERERRQTHDGFVAGLGVLDLVMNHGPRSGDVLRESIRGVGDVRA</sequence>
<dbReference type="RefSeq" id="WP_095511432.1">
    <property type="nucleotide sequence ID" value="NZ_MQWD01000001.1"/>
</dbReference>
<protein>
    <recommendedName>
        <fullName evidence="3">WbqC family protein</fullName>
    </recommendedName>
</protein>
<dbReference type="AlphaFoldDB" id="A0A271J3B7"/>
<dbReference type="EMBL" id="MQWD01000001">
    <property type="protein sequence ID" value="PAP77768.1"/>
    <property type="molecule type" value="Genomic_DNA"/>
</dbReference>
<evidence type="ECO:0000313" key="2">
    <source>
        <dbReference type="Proteomes" id="UP000216339"/>
    </source>
</evidence>
<reference evidence="1 2" key="1">
    <citation type="submission" date="2016-11" db="EMBL/GenBank/DDBJ databases">
        <title>Study of marine rhodopsin-containing bacteria.</title>
        <authorList>
            <person name="Yoshizawa S."/>
            <person name="Kumagai Y."/>
            <person name="Kogure K."/>
        </authorList>
    </citation>
    <scope>NUCLEOTIDE SEQUENCE [LARGE SCALE GENOMIC DNA]</scope>
    <source>
        <strain evidence="1 2">SAORIC-28</strain>
    </source>
</reference>
<dbReference type="Proteomes" id="UP000216339">
    <property type="component" value="Unassembled WGS sequence"/>
</dbReference>
<organism evidence="1 2">
    <name type="scientific">Rubrivirga marina</name>
    <dbReference type="NCBI Taxonomy" id="1196024"/>
    <lineage>
        <taxon>Bacteria</taxon>
        <taxon>Pseudomonadati</taxon>
        <taxon>Rhodothermota</taxon>
        <taxon>Rhodothermia</taxon>
        <taxon>Rhodothermales</taxon>
        <taxon>Rubricoccaceae</taxon>
        <taxon>Rubrivirga</taxon>
    </lineage>
</organism>
<evidence type="ECO:0008006" key="3">
    <source>
        <dbReference type="Google" id="ProtNLM"/>
    </source>
</evidence>
<comment type="caution">
    <text evidence="1">The sequence shown here is derived from an EMBL/GenBank/DDBJ whole genome shotgun (WGS) entry which is preliminary data.</text>
</comment>
<accession>A0A271J3B7</accession>
<evidence type="ECO:0000313" key="1">
    <source>
        <dbReference type="EMBL" id="PAP77768.1"/>
    </source>
</evidence>
<name>A0A271J3B7_9BACT</name>
<proteinExistence type="predicted"/>
<dbReference type="Pfam" id="PF08889">
    <property type="entry name" value="WbqC"/>
    <property type="match status" value="1"/>
</dbReference>
<dbReference type="OrthoDB" id="1523452at2"/>
<gene>
    <name evidence="1" type="ORF">BSZ37_15595</name>
</gene>
<dbReference type="InterPro" id="IPR014985">
    <property type="entry name" value="WbqC"/>
</dbReference>